<dbReference type="WBParaSite" id="ES5_v2.g23729.t1">
    <property type="protein sequence ID" value="ES5_v2.g23729.t1"/>
    <property type="gene ID" value="ES5_v2.g23729"/>
</dbReference>
<dbReference type="Proteomes" id="UP000887579">
    <property type="component" value="Unplaced"/>
</dbReference>
<organism evidence="1 2">
    <name type="scientific">Panagrolaimus sp. ES5</name>
    <dbReference type="NCBI Taxonomy" id="591445"/>
    <lineage>
        <taxon>Eukaryota</taxon>
        <taxon>Metazoa</taxon>
        <taxon>Ecdysozoa</taxon>
        <taxon>Nematoda</taxon>
        <taxon>Chromadorea</taxon>
        <taxon>Rhabditida</taxon>
        <taxon>Tylenchina</taxon>
        <taxon>Panagrolaimomorpha</taxon>
        <taxon>Panagrolaimoidea</taxon>
        <taxon>Panagrolaimidae</taxon>
        <taxon>Panagrolaimus</taxon>
    </lineage>
</organism>
<protein>
    <submittedName>
        <fullName evidence="2">Uncharacterized protein</fullName>
    </submittedName>
</protein>
<evidence type="ECO:0000313" key="2">
    <source>
        <dbReference type="WBParaSite" id="ES5_v2.g23729.t1"/>
    </source>
</evidence>
<proteinExistence type="predicted"/>
<reference evidence="2" key="1">
    <citation type="submission" date="2022-11" db="UniProtKB">
        <authorList>
            <consortium name="WormBaseParasite"/>
        </authorList>
    </citation>
    <scope>IDENTIFICATION</scope>
</reference>
<evidence type="ECO:0000313" key="1">
    <source>
        <dbReference type="Proteomes" id="UP000887579"/>
    </source>
</evidence>
<accession>A0AC34G3I0</accession>
<sequence length="246" mass="27095">MMKFAWLLAILFFLAFSTGGLCKDGSKLSPAATDGNTMKQDTPSKKLVSETKKIYKVVSNKLKGGEKSKKDEKAGSELSPAAKNDIKISDGKTTKKLGVVKKVYKVVSEKLKDDKHGKKSNKDEKDGSILSPVAANGNEKSRNKIDAKYVIVKKVYKLVPEKDVKLGKEKSKIGKVKDEAKESKGISVKNHDMKHPKSLKVIGNKQALKEGKKSSSKLYILFIIIIVIVIIVFMFLLGLGLYFCLC</sequence>
<name>A0AC34G3I0_9BILA</name>